<organism evidence="10 11">
    <name type="scientific">Melaminivora suipulveris</name>
    <dbReference type="NCBI Taxonomy" id="2109913"/>
    <lineage>
        <taxon>Bacteria</taxon>
        <taxon>Pseudomonadati</taxon>
        <taxon>Pseudomonadota</taxon>
        <taxon>Betaproteobacteria</taxon>
        <taxon>Burkholderiales</taxon>
        <taxon>Comamonadaceae</taxon>
        <taxon>Melaminivora</taxon>
    </lineage>
</organism>
<dbReference type="REBASE" id="247940">
    <property type="entry name" value="M.MspSC29ORF10070P"/>
</dbReference>
<dbReference type="GO" id="GO:0003677">
    <property type="term" value="F:DNA binding"/>
    <property type="evidence" value="ECO:0007669"/>
    <property type="project" value="UniProtKB-KW"/>
</dbReference>
<dbReference type="AlphaFoldDB" id="A0A2R3QCT1"/>
<dbReference type="GO" id="GO:0015667">
    <property type="term" value="F:site-specific DNA-methyltransferase (cytosine-N4-specific) activity"/>
    <property type="evidence" value="ECO:0007669"/>
    <property type="project" value="UniProtKB-EC"/>
</dbReference>
<protein>
    <recommendedName>
        <fullName evidence="8">Methyltransferase</fullName>
        <ecNumber evidence="8">2.1.1.-</ecNumber>
    </recommendedName>
</protein>
<dbReference type="GO" id="GO:0008170">
    <property type="term" value="F:N-methyltransferase activity"/>
    <property type="evidence" value="ECO:0007669"/>
    <property type="project" value="InterPro"/>
</dbReference>
<dbReference type="GO" id="GO:0032259">
    <property type="term" value="P:methylation"/>
    <property type="evidence" value="ECO:0007669"/>
    <property type="project" value="UniProtKB-KW"/>
</dbReference>
<evidence type="ECO:0000256" key="2">
    <source>
        <dbReference type="ARBA" id="ARBA00022603"/>
    </source>
</evidence>
<evidence type="ECO:0000313" key="11">
    <source>
        <dbReference type="Proteomes" id="UP000237925"/>
    </source>
</evidence>
<dbReference type="KEGG" id="mela:C6568_10070"/>
<keyword evidence="4" id="KW-0949">S-adenosyl-L-methionine</keyword>
<keyword evidence="5" id="KW-0680">Restriction system</keyword>
<comment type="similarity">
    <text evidence="1">Belongs to the N(4)/N(6)-methyltransferase family. N(4) subfamily.</text>
</comment>
<dbReference type="InterPro" id="IPR002941">
    <property type="entry name" value="DNA_methylase_N4/N6"/>
</dbReference>
<dbReference type="OrthoDB" id="9816288at2"/>
<dbReference type="PROSITE" id="PS00093">
    <property type="entry name" value="N4_MTASE"/>
    <property type="match status" value="1"/>
</dbReference>
<evidence type="ECO:0000313" key="10">
    <source>
        <dbReference type="EMBL" id="AVO49575.1"/>
    </source>
</evidence>
<dbReference type="InterPro" id="IPR017985">
    <property type="entry name" value="MeTrfase_CN4_CS"/>
</dbReference>
<evidence type="ECO:0000256" key="6">
    <source>
        <dbReference type="ARBA" id="ARBA00023125"/>
    </source>
</evidence>
<proteinExistence type="inferred from homology"/>
<dbReference type="EMBL" id="CP027667">
    <property type="protein sequence ID" value="AVO49575.1"/>
    <property type="molecule type" value="Genomic_DNA"/>
</dbReference>
<evidence type="ECO:0000256" key="3">
    <source>
        <dbReference type="ARBA" id="ARBA00022679"/>
    </source>
</evidence>
<keyword evidence="2 10" id="KW-0489">Methyltransferase</keyword>
<dbReference type="InterPro" id="IPR001091">
    <property type="entry name" value="RM_Methyltransferase"/>
</dbReference>
<feature type="domain" description="DNA methylase N-4/N-6" evidence="9">
    <location>
        <begin position="71"/>
        <end position="311"/>
    </location>
</feature>
<evidence type="ECO:0000256" key="4">
    <source>
        <dbReference type="ARBA" id="ARBA00022691"/>
    </source>
</evidence>
<reference evidence="10 11" key="1">
    <citation type="submission" date="2018-03" db="EMBL/GenBank/DDBJ databases">
        <title>Genome sequencing of Melaminivora sp.</title>
        <authorList>
            <person name="Kim S.-J."/>
            <person name="Heo J."/>
            <person name="Ahn J.-H."/>
            <person name="Kwon S.-W."/>
        </authorList>
    </citation>
    <scope>NUCLEOTIDE SEQUENCE [LARGE SCALE GENOMIC DNA]</scope>
    <source>
        <strain evidence="10 11">SC2-9</strain>
    </source>
</reference>
<comment type="catalytic activity">
    <reaction evidence="7">
        <text>a 2'-deoxycytidine in DNA + S-adenosyl-L-methionine = an N(4)-methyl-2'-deoxycytidine in DNA + S-adenosyl-L-homocysteine + H(+)</text>
        <dbReference type="Rhea" id="RHEA:16857"/>
        <dbReference type="Rhea" id="RHEA-COMP:11369"/>
        <dbReference type="Rhea" id="RHEA-COMP:13674"/>
        <dbReference type="ChEBI" id="CHEBI:15378"/>
        <dbReference type="ChEBI" id="CHEBI:57856"/>
        <dbReference type="ChEBI" id="CHEBI:59789"/>
        <dbReference type="ChEBI" id="CHEBI:85452"/>
        <dbReference type="ChEBI" id="CHEBI:137933"/>
        <dbReference type="EC" id="2.1.1.113"/>
    </reaction>
</comment>
<dbReference type="PRINTS" id="PR00508">
    <property type="entry name" value="S21N4MTFRASE"/>
</dbReference>
<keyword evidence="3 10" id="KW-0808">Transferase</keyword>
<dbReference type="InterPro" id="IPR029063">
    <property type="entry name" value="SAM-dependent_MTases_sf"/>
</dbReference>
<dbReference type="Proteomes" id="UP000237925">
    <property type="component" value="Chromosome"/>
</dbReference>
<gene>
    <name evidence="10" type="ORF">C6568_10070</name>
</gene>
<evidence type="ECO:0000256" key="8">
    <source>
        <dbReference type="RuleBase" id="RU362026"/>
    </source>
</evidence>
<dbReference type="EC" id="2.1.1.-" evidence="8"/>
<name>A0A2R3QCT1_9BURK</name>
<dbReference type="SUPFAM" id="SSF53335">
    <property type="entry name" value="S-adenosyl-L-methionine-dependent methyltransferases"/>
    <property type="match status" value="1"/>
</dbReference>
<keyword evidence="6" id="KW-0238">DNA-binding</keyword>
<accession>A0A2R3QCT1</accession>
<dbReference type="GO" id="GO:0009307">
    <property type="term" value="P:DNA restriction-modification system"/>
    <property type="evidence" value="ECO:0007669"/>
    <property type="project" value="UniProtKB-KW"/>
</dbReference>
<evidence type="ECO:0000256" key="1">
    <source>
        <dbReference type="ARBA" id="ARBA00010203"/>
    </source>
</evidence>
<dbReference type="Pfam" id="PF01555">
    <property type="entry name" value="N6_N4_Mtase"/>
    <property type="match status" value="1"/>
</dbReference>
<dbReference type="CDD" id="cd02440">
    <property type="entry name" value="AdoMet_MTases"/>
    <property type="match status" value="1"/>
</dbReference>
<evidence type="ECO:0000256" key="7">
    <source>
        <dbReference type="ARBA" id="ARBA00049120"/>
    </source>
</evidence>
<sequence>MSRVPITDHPATPFLNSGAPDMHEATQMHDLFGACVDSVETQLAEKKANRCELLVGDARQLLTEMPEGHFDCIVTSPPYWGLRDYGVAGQIGAEPTVDRYITDLVLLFREARRTLADDGTLWLNIGDSYTSGGRTWRDADAKNRGRAMDYRAPTPEGLKPKDLIGVPWRLAFALQADGWYLRTDIVWNKPNCQPESVKDRPTRAHEYVFLFSKSEKYHYDWQAIMEPAADGKQKSKNRRTVWNINTEPYPGSHFAVYPRALARLCVAAGCREGGRVLDPFFGSGTTGVVCNELRRQCVGIELNAEYADLARERLLRGR</sequence>
<keyword evidence="11" id="KW-1185">Reference proteome</keyword>
<dbReference type="Gene3D" id="3.40.50.150">
    <property type="entry name" value="Vaccinia Virus protein VP39"/>
    <property type="match status" value="1"/>
</dbReference>
<evidence type="ECO:0000256" key="5">
    <source>
        <dbReference type="ARBA" id="ARBA00022747"/>
    </source>
</evidence>
<evidence type="ECO:0000259" key="9">
    <source>
        <dbReference type="Pfam" id="PF01555"/>
    </source>
</evidence>